<dbReference type="PANTHER" id="PTHR30419:SF8">
    <property type="entry name" value="NITROGEN ASSIMILATION TRANSCRIPTIONAL ACTIVATOR-RELATED"/>
    <property type="match status" value="1"/>
</dbReference>
<evidence type="ECO:0000256" key="4">
    <source>
        <dbReference type="ARBA" id="ARBA00023163"/>
    </source>
</evidence>
<evidence type="ECO:0000313" key="6">
    <source>
        <dbReference type="EMBL" id="GEC94469.1"/>
    </source>
</evidence>
<comment type="caution">
    <text evidence="6">The sequence shown here is derived from an EMBL/GenBank/DDBJ whole genome shotgun (WGS) entry which is preliminary data.</text>
</comment>
<dbReference type="CDD" id="cd08438">
    <property type="entry name" value="PBP2_CidR"/>
    <property type="match status" value="1"/>
</dbReference>
<dbReference type="EMBL" id="BJNV01000007">
    <property type="protein sequence ID" value="GEC94469.1"/>
    <property type="molecule type" value="Genomic_DNA"/>
</dbReference>
<dbReference type="SUPFAM" id="SSF53850">
    <property type="entry name" value="Periplasmic binding protein-like II"/>
    <property type="match status" value="1"/>
</dbReference>
<dbReference type="Gene3D" id="1.10.10.10">
    <property type="entry name" value="Winged helix-like DNA-binding domain superfamily/Winged helix DNA-binding domain"/>
    <property type="match status" value="1"/>
</dbReference>
<dbReference type="AlphaFoldDB" id="A0A4Y4CRK6"/>
<dbReference type="GO" id="GO:0005829">
    <property type="term" value="C:cytosol"/>
    <property type="evidence" value="ECO:0007669"/>
    <property type="project" value="TreeGrafter"/>
</dbReference>
<keyword evidence="3" id="KW-0238">DNA-binding</keyword>
<gene>
    <name evidence="6" type="ORF">ZRA01_05420</name>
</gene>
<dbReference type="InterPro" id="IPR036390">
    <property type="entry name" value="WH_DNA-bd_sf"/>
</dbReference>
<comment type="similarity">
    <text evidence="1">Belongs to the LysR transcriptional regulatory family.</text>
</comment>
<dbReference type="Proteomes" id="UP000318422">
    <property type="component" value="Unassembled WGS sequence"/>
</dbReference>
<feature type="domain" description="HTH lysR-type" evidence="5">
    <location>
        <begin position="1"/>
        <end position="58"/>
    </location>
</feature>
<dbReference type="GO" id="GO:0003677">
    <property type="term" value="F:DNA binding"/>
    <property type="evidence" value="ECO:0007669"/>
    <property type="project" value="UniProtKB-KW"/>
</dbReference>
<evidence type="ECO:0000313" key="7">
    <source>
        <dbReference type="Proteomes" id="UP000318422"/>
    </source>
</evidence>
<dbReference type="OrthoDB" id="5671700at2"/>
<dbReference type="PROSITE" id="PS50931">
    <property type="entry name" value="HTH_LYSR"/>
    <property type="match status" value="1"/>
</dbReference>
<dbReference type="PRINTS" id="PR00039">
    <property type="entry name" value="HTHLYSR"/>
</dbReference>
<dbReference type="RefSeq" id="WP_141349228.1">
    <property type="nucleotide sequence ID" value="NZ_BJNV01000007.1"/>
</dbReference>
<evidence type="ECO:0000256" key="2">
    <source>
        <dbReference type="ARBA" id="ARBA00023015"/>
    </source>
</evidence>
<dbReference type="Gene3D" id="3.40.190.290">
    <property type="match status" value="1"/>
</dbReference>
<proteinExistence type="inferred from homology"/>
<dbReference type="InterPro" id="IPR050950">
    <property type="entry name" value="HTH-type_LysR_regulators"/>
</dbReference>
<organism evidence="6 7">
    <name type="scientific">Zoogloea ramigera</name>
    <dbReference type="NCBI Taxonomy" id="350"/>
    <lineage>
        <taxon>Bacteria</taxon>
        <taxon>Pseudomonadati</taxon>
        <taxon>Pseudomonadota</taxon>
        <taxon>Betaproteobacteria</taxon>
        <taxon>Rhodocyclales</taxon>
        <taxon>Zoogloeaceae</taxon>
        <taxon>Zoogloea</taxon>
    </lineage>
</organism>
<dbReference type="InterPro" id="IPR000847">
    <property type="entry name" value="LysR_HTH_N"/>
</dbReference>
<sequence>MDLRALRYFIETVRHNSFTLAAEALHVTQSTVSKMVRQLEDEIGQPLLIRDGRQLRLTDVGKVVFARGQDAVEGMRRLTREVADLTELSRGELTVGMPPMVNLLFPPVVKRFCERHPAIRLTLEEAGGQRIEQRVAAGELEVGATLLPVAPALGLATRSFGRYPLQVVGPRHAAWARASGPVSLAALRDEALILLEDDFSLTRRIREAFGDAHFEPRVAARSGQWDFLVAMAAAGLGSTLMPAPLLTRLNIGPELAVRPLAEPALDWHVALIWKPGHYMSHAARAWLRVCEEVLAQPQR</sequence>
<dbReference type="Pfam" id="PF00126">
    <property type="entry name" value="HTH_1"/>
    <property type="match status" value="1"/>
</dbReference>
<dbReference type="InterPro" id="IPR005119">
    <property type="entry name" value="LysR_subst-bd"/>
</dbReference>
<protein>
    <submittedName>
        <fullName evidence="6">LysR family transcriptional regulator</fullName>
    </submittedName>
</protein>
<keyword evidence="7" id="KW-1185">Reference proteome</keyword>
<name>A0A4Y4CRK6_ZOORA</name>
<evidence type="ECO:0000256" key="1">
    <source>
        <dbReference type="ARBA" id="ARBA00009437"/>
    </source>
</evidence>
<keyword evidence="2" id="KW-0805">Transcription regulation</keyword>
<dbReference type="InterPro" id="IPR036388">
    <property type="entry name" value="WH-like_DNA-bd_sf"/>
</dbReference>
<dbReference type="FunFam" id="1.10.10.10:FF:000001">
    <property type="entry name" value="LysR family transcriptional regulator"/>
    <property type="match status" value="1"/>
</dbReference>
<keyword evidence="4" id="KW-0804">Transcription</keyword>
<dbReference type="Pfam" id="PF03466">
    <property type="entry name" value="LysR_substrate"/>
    <property type="match status" value="1"/>
</dbReference>
<dbReference type="PANTHER" id="PTHR30419">
    <property type="entry name" value="HTH-TYPE TRANSCRIPTIONAL REGULATOR YBHD"/>
    <property type="match status" value="1"/>
</dbReference>
<accession>A0A4Y4CRK6</accession>
<evidence type="ECO:0000256" key="3">
    <source>
        <dbReference type="ARBA" id="ARBA00023125"/>
    </source>
</evidence>
<dbReference type="GO" id="GO:0003700">
    <property type="term" value="F:DNA-binding transcription factor activity"/>
    <property type="evidence" value="ECO:0007669"/>
    <property type="project" value="InterPro"/>
</dbReference>
<evidence type="ECO:0000259" key="5">
    <source>
        <dbReference type="PROSITE" id="PS50931"/>
    </source>
</evidence>
<reference evidence="6 7" key="1">
    <citation type="submission" date="2019-06" db="EMBL/GenBank/DDBJ databases">
        <title>Whole genome shotgun sequence of Zoogloea ramigera NBRC 15342.</title>
        <authorList>
            <person name="Hosoyama A."/>
            <person name="Uohara A."/>
            <person name="Ohji S."/>
            <person name="Ichikawa N."/>
        </authorList>
    </citation>
    <scope>NUCLEOTIDE SEQUENCE [LARGE SCALE GENOMIC DNA]</scope>
    <source>
        <strain evidence="6 7">NBRC 15342</strain>
    </source>
</reference>
<dbReference type="SUPFAM" id="SSF46785">
    <property type="entry name" value="Winged helix' DNA-binding domain"/>
    <property type="match status" value="1"/>
</dbReference>